<dbReference type="InterPro" id="IPR036188">
    <property type="entry name" value="FAD/NAD-bd_sf"/>
</dbReference>
<keyword evidence="4" id="KW-0274">FAD</keyword>
<keyword evidence="3" id="KW-0285">Flavoprotein</keyword>
<accession>A0A1F6U6D7</accession>
<dbReference type="PRINTS" id="PR01001">
    <property type="entry name" value="FADG3PDH"/>
</dbReference>
<dbReference type="GO" id="GO:0046168">
    <property type="term" value="P:glycerol-3-phosphate catabolic process"/>
    <property type="evidence" value="ECO:0007669"/>
    <property type="project" value="TreeGrafter"/>
</dbReference>
<protein>
    <submittedName>
        <fullName evidence="7">N-acetylglucosamine-1-phosphate uridyltransferase</fullName>
    </submittedName>
</protein>
<name>A0A1F6U6D7_9PROT</name>
<gene>
    <name evidence="7" type="ORF">A3A87_03835</name>
</gene>
<organism evidence="7 8">
    <name type="scientific">Candidatus Muproteobacteria bacterium RIFCSPLOWO2_01_FULL_60_18</name>
    <dbReference type="NCBI Taxonomy" id="1817768"/>
    <lineage>
        <taxon>Bacteria</taxon>
        <taxon>Pseudomonadati</taxon>
        <taxon>Pseudomonadota</taxon>
        <taxon>Candidatus Muproteobacteria</taxon>
    </lineage>
</organism>
<comment type="similarity">
    <text evidence="2">Belongs to the FAD-dependent glycerol-3-phosphate dehydrogenase family.</text>
</comment>
<feature type="domain" description="FAD dependent oxidoreductase" evidence="6">
    <location>
        <begin position="7"/>
        <end position="331"/>
    </location>
</feature>
<evidence type="ECO:0000313" key="8">
    <source>
        <dbReference type="Proteomes" id="UP000179037"/>
    </source>
</evidence>
<dbReference type="Gene3D" id="3.30.9.10">
    <property type="entry name" value="D-Amino Acid Oxidase, subunit A, domain 2"/>
    <property type="match status" value="1"/>
</dbReference>
<evidence type="ECO:0000256" key="1">
    <source>
        <dbReference type="ARBA" id="ARBA00001974"/>
    </source>
</evidence>
<dbReference type="PANTHER" id="PTHR11985">
    <property type="entry name" value="GLYCEROL-3-PHOSPHATE DEHYDROGENASE"/>
    <property type="match status" value="1"/>
</dbReference>
<dbReference type="Proteomes" id="UP000179037">
    <property type="component" value="Unassembled WGS sequence"/>
</dbReference>
<evidence type="ECO:0000313" key="7">
    <source>
        <dbReference type="EMBL" id="OGI52945.1"/>
    </source>
</evidence>
<dbReference type="InterPro" id="IPR006076">
    <property type="entry name" value="FAD-dep_OxRdtase"/>
</dbReference>
<evidence type="ECO:0000259" key="6">
    <source>
        <dbReference type="Pfam" id="PF01266"/>
    </source>
</evidence>
<dbReference type="STRING" id="1817768.A3A87_03835"/>
<dbReference type="SUPFAM" id="SSF54373">
    <property type="entry name" value="FAD-linked reductases, C-terminal domain"/>
    <property type="match status" value="1"/>
</dbReference>
<comment type="caution">
    <text evidence="7">The sequence shown here is derived from an EMBL/GenBank/DDBJ whole genome shotgun (WGS) entry which is preliminary data.</text>
</comment>
<dbReference type="InterPro" id="IPR000447">
    <property type="entry name" value="G3P_DH_FAD-dep"/>
</dbReference>
<dbReference type="EMBL" id="MFTC01000001">
    <property type="protein sequence ID" value="OGI52945.1"/>
    <property type="molecule type" value="Genomic_DNA"/>
</dbReference>
<dbReference type="GO" id="GO:0016740">
    <property type="term" value="F:transferase activity"/>
    <property type="evidence" value="ECO:0007669"/>
    <property type="project" value="UniProtKB-KW"/>
</dbReference>
<comment type="cofactor">
    <cofactor evidence="1">
        <name>FAD</name>
        <dbReference type="ChEBI" id="CHEBI:57692"/>
    </cofactor>
</comment>
<keyword evidence="5" id="KW-0560">Oxidoreductase</keyword>
<reference evidence="7 8" key="1">
    <citation type="journal article" date="2016" name="Nat. Commun.">
        <title>Thousands of microbial genomes shed light on interconnected biogeochemical processes in an aquifer system.</title>
        <authorList>
            <person name="Anantharaman K."/>
            <person name="Brown C.T."/>
            <person name="Hug L.A."/>
            <person name="Sharon I."/>
            <person name="Castelle C.J."/>
            <person name="Probst A.J."/>
            <person name="Thomas B.C."/>
            <person name="Singh A."/>
            <person name="Wilkins M.J."/>
            <person name="Karaoz U."/>
            <person name="Brodie E.L."/>
            <person name="Williams K.H."/>
            <person name="Hubbard S.S."/>
            <person name="Banfield J.F."/>
        </authorList>
    </citation>
    <scope>NUCLEOTIDE SEQUENCE [LARGE SCALE GENOMIC DNA]</scope>
</reference>
<proteinExistence type="inferred from homology"/>
<dbReference type="SUPFAM" id="SSF51905">
    <property type="entry name" value="FAD/NAD(P)-binding domain"/>
    <property type="match status" value="1"/>
</dbReference>
<evidence type="ECO:0000256" key="4">
    <source>
        <dbReference type="ARBA" id="ARBA00022827"/>
    </source>
</evidence>
<dbReference type="Pfam" id="PF01266">
    <property type="entry name" value="DAO"/>
    <property type="match status" value="1"/>
</dbReference>
<dbReference type="GO" id="GO:0004368">
    <property type="term" value="F:glycerol-3-phosphate dehydrogenase (quinone) activity"/>
    <property type="evidence" value="ECO:0007669"/>
    <property type="project" value="InterPro"/>
</dbReference>
<keyword evidence="7" id="KW-0808">Transferase</keyword>
<evidence type="ECO:0000256" key="3">
    <source>
        <dbReference type="ARBA" id="ARBA00022630"/>
    </source>
</evidence>
<dbReference type="PANTHER" id="PTHR11985:SF15">
    <property type="entry name" value="GLYCEROL-3-PHOSPHATE DEHYDROGENASE, MITOCHONDRIAL"/>
    <property type="match status" value="1"/>
</dbReference>
<evidence type="ECO:0000256" key="5">
    <source>
        <dbReference type="ARBA" id="ARBA00023002"/>
    </source>
</evidence>
<dbReference type="AlphaFoldDB" id="A0A1F6U6D7"/>
<dbReference type="Gene3D" id="3.50.50.60">
    <property type="entry name" value="FAD/NAD(P)-binding domain"/>
    <property type="match status" value="1"/>
</dbReference>
<dbReference type="PROSITE" id="PS00978">
    <property type="entry name" value="FAD_G3PDH_2"/>
    <property type="match status" value="1"/>
</dbReference>
<evidence type="ECO:0000256" key="2">
    <source>
        <dbReference type="ARBA" id="ARBA00007330"/>
    </source>
</evidence>
<sequence>MPGPDYDVVVIGGGIHGVGVAQAAVAAGYSALLLERQALGSGTSSRSSKLIHGGLRYLESAHLGLVRESLREREILLRVAPTLVRRVPFYIPVYSSTRRPPWMIRAGLSLYAVLGGLSRDTRFESVPRARWESLDGLDTRGLRAVFRYEDARTDDILLTQAVMRSAQTLGAELRCPANFLSAIRSTNGFKVHYLEGNGEKACHAKTLVNAAGPWANAVLDRITPRPPRLTVDLVQGTHILVEGEIRHGVYYVEAPSDGRAVFVMPWQGHTLVGTTETPYDGDPGAVRARPEEIAYLRETLQHYFPHSRGRLLDSFAGLRVLPQGPGSMFHRSRETVLHPDNADRVRLVTVYGGKLTGYRATAAKVMRLLKKSLPSKPVVADTSRLTLSP</sequence>